<dbReference type="GO" id="GO:0016853">
    <property type="term" value="F:isomerase activity"/>
    <property type="evidence" value="ECO:0007669"/>
    <property type="project" value="UniProtKB-KW"/>
</dbReference>
<dbReference type="RefSeq" id="WP_054818981.1">
    <property type="nucleotide sequence ID" value="NZ_BJCS01000007.1"/>
</dbReference>
<dbReference type="STRING" id="162209.IJ22_29370"/>
<dbReference type="SUPFAM" id="SSF51658">
    <property type="entry name" value="Xylose isomerase-like"/>
    <property type="match status" value="1"/>
</dbReference>
<dbReference type="OrthoDB" id="9814946at2"/>
<sequence length="282" mass="31272">MFRYSATQWIFGDEGIEASLKRLQKYGYDGVELAGEPYSIDIEHTKRLLKQYGLICTSICGIYTAERDLSSSRPEVRQKAVQYVKDCVDMASSLGAAHVIVVPSPVGKSRPETTSSEEWANAVNSLKEAGEYAASKQINLAIEALNRFETYLVNNLETALALAKEVNVDSVKIMADLFHMNIEERSHVQALKTIAPYLVHVHIADNTREAAGMGQTDFEPVIRTLIELNYQGPITMEFLPPVANPYLAASKTGSSEVFDLYTERSIQEMKRIVQKITGTASA</sequence>
<dbReference type="InterPro" id="IPR013022">
    <property type="entry name" value="Xyl_isomerase-like_TIM-brl"/>
</dbReference>
<gene>
    <name evidence="3" type="ORF">IJ22_29370</name>
</gene>
<protein>
    <submittedName>
        <fullName evidence="3">Xylose isomerase-like TIM barrel domain-containing protein</fullName>
    </submittedName>
</protein>
<keyword evidence="1 2" id="KW-0413">Isomerase</keyword>
<dbReference type="Gene3D" id="3.20.20.150">
    <property type="entry name" value="Divalent-metal-dependent TIM barrel enzymes"/>
    <property type="match status" value="1"/>
</dbReference>
<evidence type="ECO:0000313" key="4">
    <source>
        <dbReference type="Proteomes" id="UP000061660"/>
    </source>
</evidence>
<accession>A0A0U2WA67</accession>
<dbReference type="AlphaFoldDB" id="A0A0U2WA67"/>
<dbReference type="PANTHER" id="PTHR43489">
    <property type="entry name" value="ISOMERASE"/>
    <property type="match status" value="1"/>
</dbReference>
<organism evidence="3 4">
    <name type="scientific">Paenibacillus naphthalenovorans</name>
    <dbReference type="NCBI Taxonomy" id="162209"/>
    <lineage>
        <taxon>Bacteria</taxon>
        <taxon>Bacillati</taxon>
        <taxon>Bacillota</taxon>
        <taxon>Bacilli</taxon>
        <taxon>Bacillales</taxon>
        <taxon>Paenibacillaceae</taxon>
        <taxon>Paenibacillus</taxon>
    </lineage>
</organism>
<dbReference type="InterPro" id="IPR036237">
    <property type="entry name" value="Xyl_isomerase-like_sf"/>
</dbReference>
<dbReference type="PATRIC" id="fig|162209.4.peg.3132"/>
<proteinExistence type="inferred from homology"/>
<dbReference type="PIRSF" id="PIRSF006241">
    <property type="entry name" value="HyI"/>
    <property type="match status" value="1"/>
</dbReference>
<dbReference type="InterPro" id="IPR050417">
    <property type="entry name" value="Sugar_Epim/Isomerase"/>
</dbReference>
<dbReference type="InterPro" id="IPR026040">
    <property type="entry name" value="HyI-like"/>
</dbReference>
<comment type="similarity">
    <text evidence="2">Belongs to the hyi family.</text>
</comment>
<keyword evidence="4" id="KW-1185">Reference proteome</keyword>
<evidence type="ECO:0000313" key="3">
    <source>
        <dbReference type="EMBL" id="ALS23310.1"/>
    </source>
</evidence>
<dbReference type="KEGG" id="pnp:IJ22_29370"/>
<reference evidence="4" key="1">
    <citation type="submission" date="2015-12" db="EMBL/GenBank/DDBJ databases">
        <title>Complete genome sequences of two moderately thermophilic Paenibacillus species.</title>
        <authorList>
            <person name="Butler R.III."/>
            <person name="Wang J."/>
            <person name="Stark B.C."/>
            <person name="Pombert J.-F."/>
        </authorList>
    </citation>
    <scope>NUCLEOTIDE SEQUENCE [LARGE SCALE GENOMIC DNA]</scope>
    <source>
        <strain evidence="4">32O-Y</strain>
    </source>
</reference>
<evidence type="ECO:0000256" key="1">
    <source>
        <dbReference type="ARBA" id="ARBA00023235"/>
    </source>
</evidence>
<name>A0A0U2WA67_9BACL</name>
<dbReference type="EMBL" id="CP013652">
    <property type="protein sequence ID" value="ALS23310.1"/>
    <property type="molecule type" value="Genomic_DNA"/>
</dbReference>
<dbReference type="Pfam" id="PF01261">
    <property type="entry name" value="AP_endonuc_2"/>
    <property type="match status" value="1"/>
</dbReference>
<dbReference type="PANTHER" id="PTHR43489:SF7">
    <property type="entry name" value="3-DEHYDRO-D-GULOSIDE 4-EPIMERASE-RELATED"/>
    <property type="match status" value="1"/>
</dbReference>
<reference evidence="3 4" key="2">
    <citation type="journal article" date="2016" name="Genome Announc.">
        <title>Complete Genome Sequences of Two Interactive Moderate Thermophiles, Paenibacillus napthalenovorans 32O-Y and Paenibacillus sp. 32O-W.</title>
        <authorList>
            <person name="Butler R.R.III."/>
            <person name="Wang J."/>
            <person name="Stark B.C."/>
            <person name="Pombert J.F."/>
        </authorList>
    </citation>
    <scope>NUCLEOTIDE SEQUENCE [LARGE SCALE GENOMIC DNA]</scope>
    <source>
        <strain evidence="3 4">32O-Y</strain>
    </source>
</reference>
<dbReference type="Proteomes" id="UP000061660">
    <property type="component" value="Chromosome"/>
</dbReference>
<evidence type="ECO:0000256" key="2">
    <source>
        <dbReference type="PIRNR" id="PIRNR006241"/>
    </source>
</evidence>